<dbReference type="InterPro" id="IPR002933">
    <property type="entry name" value="Peptidase_M20"/>
</dbReference>
<sequence>MLVTDLDSRLTELYEEMVSLRRHFHQHPELSFEERETPRTIAAYLRELGLDVREHVGGNGVVGRIHGGDGPTIAFRADFDALPIQDLKDVPYRSKVNGSMHACGHDAHTATLLVLAKALTEIDLPGDVVLIHQFAEELAPGGAKPMIEDGCLDGVDYIYGSHIWTPLPFGTVGVKTGPIMAAADRFELTVKGKGGHGAIPQHTVDAVMVGTNIVSQLQQIISRRIDPLEPAVLTVGTFVAGQAFNVIADEAKLSGTVRTFTPETQTRIIAEMERTIAHICSASEAHYELEYIRGYPAVINHATETDHVRRSAARVVGTDGVIEMAPLMVGEDFAYYMQHVPGSFFFTGAGNPEVGAVFPHHHPRFDVDERAMLHTARILMQAAFETWNTHKKED</sequence>
<name>A0ABT7MP09_9BACL</name>
<dbReference type="InterPro" id="IPR036264">
    <property type="entry name" value="Bact_exopeptidase_dim_dom"/>
</dbReference>
<dbReference type="InterPro" id="IPR011650">
    <property type="entry name" value="Peptidase_M20_dimer"/>
</dbReference>
<proteinExistence type="predicted"/>
<dbReference type="PIRSF" id="PIRSF005962">
    <property type="entry name" value="Pept_M20D_amidohydro"/>
    <property type="match status" value="1"/>
</dbReference>
<evidence type="ECO:0000313" key="3">
    <source>
        <dbReference type="Proteomes" id="UP001230807"/>
    </source>
</evidence>
<gene>
    <name evidence="2" type="ORF">QR695_07815</name>
</gene>
<organism evidence="2 3">
    <name type="scientific">Exiguobacterium mexicanum</name>
    <dbReference type="NCBI Taxonomy" id="340146"/>
    <lineage>
        <taxon>Bacteria</taxon>
        <taxon>Bacillati</taxon>
        <taxon>Bacillota</taxon>
        <taxon>Bacilli</taxon>
        <taxon>Bacillales</taxon>
        <taxon>Bacillales Family XII. Incertae Sedis</taxon>
        <taxon>Exiguobacterium</taxon>
    </lineage>
</organism>
<dbReference type="Pfam" id="PF07687">
    <property type="entry name" value="M20_dimer"/>
    <property type="match status" value="1"/>
</dbReference>
<feature type="domain" description="Peptidase M20 dimerisation" evidence="1">
    <location>
        <begin position="185"/>
        <end position="279"/>
    </location>
</feature>
<dbReference type="Gene3D" id="3.30.70.360">
    <property type="match status" value="1"/>
</dbReference>
<dbReference type="PANTHER" id="PTHR11014">
    <property type="entry name" value="PEPTIDASE M20 FAMILY MEMBER"/>
    <property type="match status" value="1"/>
</dbReference>
<keyword evidence="3" id="KW-1185">Reference proteome</keyword>
<dbReference type="Pfam" id="PF01546">
    <property type="entry name" value="Peptidase_M20"/>
    <property type="match status" value="1"/>
</dbReference>
<evidence type="ECO:0000259" key="1">
    <source>
        <dbReference type="Pfam" id="PF07687"/>
    </source>
</evidence>
<dbReference type="NCBIfam" id="TIGR01891">
    <property type="entry name" value="amidohydrolases"/>
    <property type="match status" value="1"/>
</dbReference>
<dbReference type="EMBL" id="JASWER010000005">
    <property type="protein sequence ID" value="MDL5376913.1"/>
    <property type="molecule type" value="Genomic_DNA"/>
</dbReference>
<comment type="caution">
    <text evidence="2">The sequence shown here is derived from an EMBL/GenBank/DDBJ whole genome shotgun (WGS) entry which is preliminary data.</text>
</comment>
<accession>A0ABT7MP09</accession>
<protein>
    <submittedName>
        <fullName evidence="2">Amidohydrolase</fullName>
    </submittedName>
</protein>
<dbReference type="InterPro" id="IPR017439">
    <property type="entry name" value="Amidohydrolase"/>
</dbReference>
<dbReference type="SUPFAM" id="SSF55031">
    <property type="entry name" value="Bacterial exopeptidase dimerisation domain"/>
    <property type="match status" value="1"/>
</dbReference>
<dbReference type="RefSeq" id="WP_251130267.1">
    <property type="nucleotide sequence ID" value="NZ_CP183077.1"/>
</dbReference>
<evidence type="ECO:0000313" key="2">
    <source>
        <dbReference type="EMBL" id="MDL5376913.1"/>
    </source>
</evidence>
<dbReference type="SUPFAM" id="SSF53187">
    <property type="entry name" value="Zn-dependent exopeptidases"/>
    <property type="match status" value="1"/>
</dbReference>
<dbReference type="PANTHER" id="PTHR11014:SF63">
    <property type="entry name" value="METALLOPEPTIDASE, PUTATIVE (AFU_ORTHOLOGUE AFUA_6G09600)-RELATED"/>
    <property type="match status" value="1"/>
</dbReference>
<dbReference type="Gene3D" id="3.40.630.10">
    <property type="entry name" value="Zn peptidases"/>
    <property type="match status" value="1"/>
</dbReference>
<reference evidence="2 3" key="1">
    <citation type="submission" date="2023-06" db="EMBL/GenBank/DDBJ databases">
        <title>Influencing factors and mechanism of Cr(VI) reduction by facultative anaerobic Exiguobacterium sp. PY14.</title>
        <authorList>
            <person name="Zou L."/>
        </authorList>
    </citation>
    <scope>NUCLEOTIDE SEQUENCE [LARGE SCALE GENOMIC DNA]</scope>
    <source>
        <strain evidence="2 3">PY14</strain>
    </source>
</reference>
<dbReference type="Proteomes" id="UP001230807">
    <property type="component" value="Unassembled WGS sequence"/>
</dbReference>